<feature type="compositionally biased region" description="Polar residues" evidence="2">
    <location>
        <begin position="435"/>
        <end position="448"/>
    </location>
</feature>
<evidence type="ECO:0000256" key="3">
    <source>
        <dbReference type="SAM" id="Phobius"/>
    </source>
</evidence>
<keyword evidence="1" id="KW-1015">Disulfide bond</keyword>
<proteinExistence type="predicted"/>
<dbReference type="InterPro" id="IPR001212">
    <property type="entry name" value="Somatomedin_B_dom"/>
</dbReference>
<evidence type="ECO:0000313" key="6">
    <source>
        <dbReference type="EMBL" id="GFS19660.1"/>
    </source>
</evidence>
<keyword evidence="3" id="KW-0812">Transmembrane</keyword>
<gene>
    <name evidence="6" type="ORF">ElyMa_005038200</name>
</gene>
<evidence type="ECO:0000313" key="7">
    <source>
        <dbReference type="Proteomes" id="UP000762676"/>
    </source>
</evidence>
<evidence type="ECO:0000256" key="4">
    <source>
        <dbReference type="SAM" id="SignalP"/>
    </source>
</evidence>
<evidence type="ECO:0000256" key="2">
    <source>
        <dbReference type="SAM" id="MobiDB-lite"/>
    </source>
</evidence>
<keyword evidence="7" id="KW-1185">Reference proteome</keyword>
<keyword evidence="3" id="KW-0472">Membrane</keyword>
<reference evidence="6 7" key="1">
    <citation type="journal article" date="2021" name="Elife">
        <title>Chloroplast acquisition without the gene transfer in kleptoplastic sea slugs, Plakobranchus ocellatus.</title>
        <authorList>
            <person name="Maeda T."/>
            <person name="Takahashi S."/>
            <person name="Yoshida T."/>
            <person name="Shimamura S."/>
            <person name="Takaki Y."/>
            <person name="Nagai Y."/>
            <person name="Toyoda A."/>
            <person name="Suzuki Y."/>
            <person name="Arimoto A."/>
            <person name="Ishii H."/>
            <person name="Satoh N."/>
            <person name="Nishiyama T."/>
            <person name="Hasebe M."/>
            <person name="Maruyama T."/>
            <person name="Minagawa J."/>
            <person name="Obokata J."/>
            <person name="Shigenobu S."/>
        </authorList>
    </citation>
    <scope>NUCLEOTIDE SEQUENCE [LARGE SCALE GENOMIC DNA]</scope>
</reference>
<feature type="domain" description="SMB" evidence="5">
    <location>
        <begin position="482"/>
        <end position="523"/>
    </location>
</feature>
<feature type="region of interest" description="Disordered" evidence="2">
    <location>
        <begin position="423"/>
        <end position="451"/>
    </location>
</feature>
<comment type="caution">
    <text evidence="6">The sequence shown here is derived from an EMBL/GenBank/DDBJ whole genome shotgun (WGS) entry which is preliminary data.</text>
</comment>
<sequence>MPCGRQCKRGTPLAVSFLFIVSSPVISLGSEENVSSRSIISQTMPDTPSQETDAPGSMKNTPIGQFVESNAQRFAHGEDVVSLPTTKASTLPTDDKNRSLSAVGVGSEPQRFVSIVNKTTSGGKGALNGINKGPKKKKPITNDNTKCQEKFTFVTLSNQTIIETRVKSAHLQDAKKSGITKIVHHGAVPMSGQAYRAKHSQDFTRDSSSVEGFTVGLDFPQTSTHIASGKVTLPSGKTSAKLLFWFDTGRFENRTLLVRINRSKAETMAETTLSLKDITNTEKADAKDKTVSFLDTTTNSNAETIAKTLLSLNGSNHSTTNKFGVDLQFQYETTNISNKTLAEDLLYSNTSYSTTDDILDTELLHSSGTEMRSSIGTWTEDIQSLNTPTTTTITEILGAELKEPLNKTYIYVGTPTPLLSPTSKESYVLNDDGQNDLSQSRSSQNASGFLSHGGGSVSIRLIDSFDSGTTSEGTKKAHSTKSSYSCNQRCGEDASYPCSCDEKCVVHKTCCRDMSEACPGLYSNALTNFEHLLSASVRCDAGTVVLMVQSCPAPAAGDVGEVRTDDKIVRNPNKNQTNNMSTITTILSNAPVTDYKTGIIYANASIYNCNKRMEIFSVIQTSVGLAGSWKTQIGTRHHSMTMCDFHMHSSPDCTLGILNYIESELDISTYSYTPPQSHPVTSKSLCYNQETLSCIANLTSFLGIQDTIICNSSVSDYYKIRKDLRSDIEYDERLHPIVCDVCLSKQQNVPGSSDRFFLSGFRVLMSLSETTGQVVYDLHEELRGRRQAMPWWSWTCDVTENASPIDPSCKVLQCDPRFHLTKDGLCGKVVEAEFSIQDQFVYNERVCKLNVEEFARVTKCLLKTFANLVSTEKPYRTYQAYNWLIGSNLTAIRMEMYFNMSANGYEKVLMSLVEKFDLLYAAILIFAQNECSLKKLRDEKTPSANITSITPMSDGEAAAGFTKITKMDDIPFLVEKLTVNQMLEHFKFAMCLQTTYNDADLEDAIICDHRNEHMVIYNSLGIKGAFSKAKQLECVRAGDVQPKSLGLGICSSLFLFGFSAVLSALVLVA</sequence>
<dbReference type="EMBL" id="BMAT01010075">
    <property type="protein sequence ID" value="GFS19660.1"/>
    <property type="molecule type" value="Genomic_DNA"/>
</dbReference>
<dbReference type="Proteomes" id="UP000762676">
    <property type="component" value="Unassembled WGS sequence"/>
</dbReference>
<accession>A0AAV4JBJ7</accession>
<feature type="signal peptide" evidence="4">
    <location>
        <begin position="1"/>
        <end position="29"/>
    </location>
</feature>
<dbReference type="Gene3D" id="4.10.410.20">
    <property type="match status" value="1"/>
</dbReference>
<keyword evidence="4" id="KW-0732">Signal</keyword>
<keyword evidence="3" id="KW-1133">Transmembrane helix</keyword>
<organism evidence="6 7">
    <name type="scientific">Elysia marginata</name>
    <dbReference type="NCBI Taxonomy" id="1093978"/>
    <lineage>
        <taxon>Eukaryota</taxon>
        <taxon>Metazoa</taxon>
        <taxon>Spiralia</taxon>
        <taxon>Lophotrochozoa</taxon>
        <taxon>Mollusca</taxon>
        <taxon>Gastropoda</taxon>
        <taxon>Heterobranchia</taxon>
        <taxon>Euthyneura</taxon>
        <taxon>Panpulmonata</taxon>
        <taxon>Sacoglossa</taxon>
        <taxon>Placobranchoidea</taxon>
        <taxon>Plakobranchidae</taxon>
        <taxon>Elysia</taxon>
    </lineage>
</organism>
<dbReference type="InterPro" id="IPR036024">
    <property type="entry name" value="Somatomedin_B-like_dom_sf"/>
</dbReference>
<protein>
    <recommendedName>
        <fullName evidence="5">SMB domain-containing protein</fullName>
    </recommendedName>
</protein>
<feature type="transmembrane region" description="Helical" evidence="3">
    <location>
        <begin position="1045"/>
        <end position="1068"/>
    </location>
</feature>
<feature type="chain" id="PRO_5043371676" description="SMB domain-containing protein" evidence="4">
    <location>
        <begin position="30"/>
        <end position="1069"/>
    </location>
</feature>
<dbReference type="PROSITE" id="PS50958">
    <property type="entry name" value="SMB_2"/>
    <property type="match status" value="1"/>
</dbReference>
<dbReference type="SUPFAM" id="SSF90188">
    <property type="entry name" value="Somatomedin B domain"/>
    <property type="match status" value="1"/>
</dbReference>
<dbReference type="AlphaFoldDB" id="A0AAV4JBJ7"/>
<evidence type="ECO:0000259" key="5">
    <source>
        <dbReference type="PROSITE" id="PS50958"/>
    </source>
</evidence>
<evidence type="ECO:0000256" key="1">
    <source>
        <dbReference type="ARBA" id="ARBA00023157"/>
    </source>
</evidence>
<name>A0AAV4JBJ7_9GAST</name>